<comment type="caution">
    <text evidence="9">The sequence shown here is derived from an EMBL/GenBank/DDBJ whole genome shotgun (WGS) entry which is preliminary data.</text>
</comment>
<dbReference type="InterPro" id="IPR037818">
    <property type="entry name" value="TAF8"/>
</dbReference>
<comment type="subcellular location">
    <subcellularLocation>
        <location evidence="1">Nucleus</location>
    </subcellularLocation>
</comment>
<evidence type="ECO:0000256" key="6">
    <source>
        <dbReference type="ARBA" id="ARBA00023242"/>
    </source>
</evidence>
<dbReference type="OrthoDB" id="2193813at2759"/>
<proteinExistence type="inferred from homology"/>
<dbReference type="PANTHER" id="PTHR46469:SF1">
    <property type="entry name" value="TRANSCRIPTION INITIATION FACTOR TFIID SUBUNIT 8"/>
    <property type="match status" value="1"/>
</dbReference>
<keyword evidence="10" id="KW-1185">Reference proteome</keyword>
<dbReference type="GO" id="GO:0006367">
    <property type="term" value="P:transcription initiation at RNA polymerase II promoter"/>
    <property type="evidence" value="ECO:0007669"/>
    <property type="project" value="TreeGrafter"/>
</dbReference>
<dbReference type="SMART" id="SM00576">
    <property type="entry name" value="BTP"/>
    <property type="match status" value="1"/>
</dbReference>
<keyword evidence="4" id="KW-0805">Transcription regulation</keyword>
<evidence type="ECO:0000256" key="1">
    <source>
        <dbReference type="ARBA" id="ARBA00004123"/>
    </source>
</evidence>
<evidence type="ECO:0000256" key="3">
    <source>
        <dbReference type="ARBA" id="ARBA00017307"/>
    </source>
</evidence>
<dbReference type="Gene3D" id="1.10.20.10">
    <property type="entry name" value="Histone, subunit A"/>
    <property type="match status" value="1"/>
</dbReference>
<evidence type="ECO:0000256" key="7">
    <source>
        <dbReference type="SAM" id="MobiDB-lite"/>
    </source>
</evidence>
<dbReference type="PANTHER" id="PTHR46469">
    <property type="entry name" value="TRANSCRIPTION INITIATION FACTOR TFIID SUBUNIT 8"/>
    <property type="match status" value="1"/>
</dbReference>
<dbReference type="Proteomes" id="UP000230002">
    <property type="component" value="Unassembled WGS sequence"/>
</dbReference>
<dbReference type="InterPro" id="IPR019473">
    <property type="entry name" value="TFIID_su8_C"/>
</dbReference>
<keyword evidence="6" id="KW-0539">Nucleus</keyword>
<evidence type="ECO:0000259" key="8">
    <source>
        <dbReference type="SMART" id="SM00576"/>
    </source>
</evidence>
<protein>
    <recommendedName>
        <fullName evidence="3">Transcription initiation factor TFIID subunit 8</fullName>
    </recommendedName>
</protein>
<dbReference type="InterPro" id="IPR006565">
    <property type="entry name" value="BTP"/>
</dbReference>
<evidence type="ECO:0000256" key="4">
    <source>
        <dbReference type="ARBA" id="ARBA00023015"/>
    </source>
</evidence>
<sequence>MAHHYPPHTPAPGYQSYPGTAPTAAYGYTAGYYPGYPPRPGAAGYTFDPASAGASAYPQGRPPTAPEIPGVSADLASKALHRLVSVEMRDAGFESAEGGVMRRLELELASFIEQLYERAHDYANLANRAKPVVTDLLSASEDYNLEPSEIRRLTKKSRKRKRGGDGPVALLPPPTRSPSPELLSSDDEGVPPAIPITLRPLPHYVPPLPPKHTYLRTPISPPKKAALPSLEKKLKNAALVQESLKNLLLDTEDSTTEDAELLGATVNWEAATHPRKRWKLS</sequence>
<reference evidence="9 10" key="1">
    <citation type="journal article" date="2015" name="Sci. Rep.">
        <title>Chromosome-level genome map provides insights into diverse defense mechanisms in the medicinal fungus Ganoderma sinense.</title>
        <authorList>
            <person name="Zhu Y."/>
            <person name="Xu J."/>
            <person name="Sun C."/>
            <person name="Zhou S."/>
            <person name="Xu H."/>
            <person name="Nelson D.R."/>
            <person name="Qian J."/>
            <person name="Song J."/>
            <person name="Luo H."/>
            <person name="Xiang L."/>
            <person name="Li Y."/>
            <person name="Xu Z."/>
            <person name="Ji A."/>
            <person name="Wang L."/>
            <person name="Lu S."/>
            <person name="Hayward A."/>
            <person name="Sun W."/>
            <person name="Li X."/>
            <person name="Schwartz D.C."/>
            <person name="Wang Y."/>
            <person name="Chen S."/>
        </authorList>
    </citation>
    <scope>NUCLEOTIDE SEQUENCE [LARGE SCALE GENOMIC DNA]</scope>
    <source>
        <strain evidence="9 10">ZZ0214-1</strain>
    </source>
</reference>
<evidence type="ECO:0000256" key="2">
    <source>
        <dbReference type="ARBA" id="ARBA00008767"/>
    </source>
</evidence>
<dbReference type="STRING" id="1077348.A0A2G8SSS7"/>
<dbReference type="GO" id="GO:0005669">
    <property type="term" value="C:transcription factor TFIID complex"/>
    <property type="evidence" value="ECO:0007669"/>
    <property type="project" value="InterPro"/>
</dbReference>
<dbReference type="InterPro" id="IPR009072">
    <property type="entry name" value="Histone-fold"/>
</dbReference>
<comment type="similarity">
    <text evidence="2">Belongs to the TAF8 family.</text>
</comment>
<feature type="region of interest" description="Disordered" evidence="7">
    <location>
        <begin position="151"/>
        <end position="190"/>
    </location>
</feature>
<name>A0A2G8SSS7_9APHY</name>
<organism evidence="9 10">
    <name type="scientific">Ganoderma sinense ZZ0214-1</name>
    <dbReference type="NCBI Taxonomy" id="1077348"/>
    <lineage>
        <taxon>Eukaryota</taxon>
        <taxon>Fungi</taxon>
        <taxon>Dikarya</taxon>
        <taxon>Basidiomycota</taxon>
        <taxon>Agaricomycotina</taxon>
        <taxon>Agaricomycetes</taxon>
        <taxon>Polyporales</taxon>
        <taxon>Polyporaceae</taxon>
        <taxon>Ganoderma</taxon>
    </lineage>
</organism>
<dbReference type="CDD" id="cd00076">
    <property type="entry name" value="HFD_SF"/>
    <property type="match status" value="1"/>
</dbReference>
<evidence type="ECO:0000256" key="5">
    <source>
        <dbReference type="ARBA" id="ARBA00023163"/>
    </source>
</evidence>
<accession>A0A2G8SSS7</accession>
<feature type="domain" description="Bromodomain associated" evidence="8">
    <location>
        <begin position="73"/>
        <end position="149"/>
    </location>
</feature>
<dbReference type="EMBL" id="AYKW01000001">
    <property type="protein sequence ID" value="PIL36827.1"/>
    <property type="molecule type" value="Genomic_DNA"/>
</dbReference>
<evidence type="ECO:0000313" key="9">
    <source>
        <dbReference type="EMBL" id="PIL36827.1"/>
    </source>
</evidence>
<dbReference type="GO" id="GO:0046982">
    <property type="term" value="F:protein heterodimerization activity"/>
    <property type="evidence" value="ECO:0007669"/>
    <property type="project" value="InterPro"/>
</dbReference>
<feature type="compositionally biased region" description="Basic residues" evidence="7">
    <location>
        <begin position="153"/>
        <end position="162"/>
    </location>
</feature>
<keyword evidence="5" id="KW-0804">Transcription</keyword>
<dbReference type="Pfam" id="PF07524">
    <property type="entry name" value="Bromo_TP"/>
    <property type="match status" value="1"/>
</dbReference>
<dbReference type="Pfam" id="PF10406">
    <property type="entry name" value="TAF8_C"/>
    <property type="match status" value="1"/>
</dbReference>
<gene>
    <name evidence="9" type="ORF">GSI_00517</name>
</gene>
<evidence type="ECO:0000313" key="10">
    <source>
        <dbReference type="Proteomes" id="UP000230002"/>
    </source>
</evidence>
<dbReference type="AlphaFoldDB" id="A0A2G8SSS7"/>